<dbReference type="AlphaFoldDB" id="A0A385EN65"/>
<gene>
    <name evidence="1" type="ORF">pECPB39_06</name>
</gene>
<geneLocation type="plasmid" evidence="1">
    <name>pECPB39</name>
</geneLocation>
<proteinExistence type="predicted"/>
<accession>A0A385EN65</accession>
<organism evidence="1">
    <name type="scientific">Escherichia coli</name>
    <dbReference type="NCBI Taxonomy" id="562"/>
    <lineage>
        <taxon>Bacteria</taxon>
        <taxon>Pseudomonadati</taxon>
        <taxon>Pseudomonadota</taxon>
        <taxon>Gammaproteobacteria</taxon>
        <taxon>Enterobacterales</taxon>
        <taxon>Enterobacteriaceae</taxon>
        <taxon>Escherichia</taxon>
    </lineage>
</organism>
<name>A0A385EN65_ECOLX</name>
<evidence type="ECO:0000313" key="1">
    <source>
        <dbReference type="EMBL" id="AXQ86766.1"/>
    </source>
</evidence>
<reference evidence="1" key="1">
    <citation type="submission" date="2018-01" db="EMBL/GenBank/DDBJ databases">
        <title>First report of new variant mcr 5 gene isolated from Escherichia coli in Brazil.</title>
        <authorList>
            <person name="Fernandes M."/>
            <person name="Cerdeira L."/>
            <person name="Sellera F."/>
            <person name="Munoz M."/>
            <person name="Junior F."/>
            <person name="Silva M."/>
            <person name="Lincopan N."/>
        </authorList>
    </citation>
    <scope>NUCLEOTIDE SEQUENCE</scope>
    <source>
        <strain evidence="1">ECPB39</strain>
        <plasmid evidence="1">pECPB39</plasmid>
    </source>
</reference>
<sequence>MSTKNMLIHGARVNTKKISKLERHTYMDESGEIKQDSKIETFSIPAEPPYVKLYIADIAMIHGLSKSQNDVLLQLAMLIGWDGFVSVSKTRFEKTIQPRVHIEYQTFKNIIAALVDKQIFLRAGRGELEANPFLFARGDWPSIYERRKKIELRISYDSNGRTVQTTVTDDER</sequence>
<dbReference type="EMBL" id="MG886287">
    <property type="protein sequence ID" value="AXQ86766.1"/>
    <property type="molecule type" value="Genomic_DNA"/>
</dbReference>
<keyword evidence="1" id="KW-0614">Plasmid</keyword>
<dbReference type="RefSeq" id="WP_308643994.1">
    <property type="nucleotide sequence ID" value="NZ_CAUJMG010000006.1"/>
</dbReference>
<evidence type="ECO:0008006" key="2">
    <source>
        <dbReference type="Google" id="ProtNLM"/>
    </source>
</evidence>
<protein>
    <recommendedName>
        <fullName evidence="2">Plasmid replication protein RepL domain-containing protein</fullName>
    </recommendedName>
</protein>